<dbReference type="PROSITE" id="PS50060">
    <property type="entry name" value="MAM_2"/>
    <property type="match status" value="1"/>
</dbReference>
<dbReference type="InterPro" id="IPR025667">
    <property type="entry name" value="SprB_repeat"/>
</dbReference>
<evidence type="ECO:0000256" key="1">
    <source>
        <dbReference type="SAM" id="SignalP"/>
    </source>
</evidence>
<dbReference type="EMBL" id="CP009976">
    <property type="protein sequence ID" value="AIZ40992.1"/>
    <property type="molecule type" value="Genomic_DNA"/>
</dbReference>
<reference evidence="3 4" key="1">
    <citation type="journal article" date="2014" name="Environ. Microbiol.">
        <title>Contrasting genomic patterns and infection strategies of two co-existing Bacteroidetes podovirus genera.</title>
        <authorList>
            <person name="Holmfeldt K."/>
            <person name="Howard-Varona C."/>
            <person name="Solonenko N."/>
            <person name="Sullivan M.B."/>
        </authorList>
    </citation>
    <scope>NUCLEOTIDE SEQUENCE [LARGE SCALE GENOMIC DNA]</scope>
    <source>
        <strain evidence="3 4">18</strain>
    </source>
</reference>
<feature type="signal peptide" evidence="1">
    <location>
        <begin position="1"/>
        <end position="27"/>
    </location>
</feature>
<evidence type="ECO:0000313" key="4">
    <source>
        <dbReference type="Proteomes" id="UP000030786"/>
    </source>
</evidence>
<sequence>MKTLFQRKSLILLALLSFAGATQFGYSQEYTPFTRTYPSGDNFRYQNNIKGDLIFIANNIVNRDGGTATTEPEDAYNNQNVRIDQWWLRPSNYYDNETGGFNNYNDSKNMQYIDVDSDTSTFSSSSASLDFPEVDCNLIRYAALYWSATYPSEQASQTLGTNRQNDFNSVKLKIPGGSYVDITADEILYDGFTAADNQNRANSPYACYAEITNLLTPIADPTGEYTVANVRSVTGQLAGGASGGWTLVIVYENPTLSGKLITTFDGFARVNSGNPNVDINYSGFKTIPSGPVNANIGAAALEGDFAITGDRLRIREKTTDPFTTISNGANPSNNFFNSNISSNGSVTTNRNPNSINTLGYDTDIFKLTNSGNSIIDNDATQATFRFTSNGDQYYPFFNSFNIEIIEPKIILEKKVTNLAETVDLTGSGVNLGDNLKYILSFENVGNDDATSYTIRDVLPQNVTLDEAALSNSGNLPPGVTYVFDAATRTIVFTIPDNLVVEGAPVASIRMQVKVAENCFDFVNACTNQIQNLAYSTYQGVDNDNVITDDPSVTDFDSCGFITPGATNFLLDDLSDCDFSRTVQLCGDNVLLDAGDNFDDYIWYRDVNENNVIDLGVDTVLNDGNPDGDLSTLTVTEPGIYIVDKIVADPCKGFQEIITVEFFGTTQTNPIIDFFNDRNGDADITNDIQGEILRCSIDGEYLANIFLCGSTDTELIQVNIPDAVSLEWQELNSSCTSSDPSCPNKGNSCYSTVATGNAFTLTDTGDYRLVINYLNGCSSRYYFSAFKNDLPVTTTSTDIFCDTDGNITVTNLGSGYGFELINLDTNSIQVPFSANNGNSFDIDVAGNYRVDIRQLDASGNPIANSCEFQSQEIGIRDRDFTVNLSTTPENCYALGTINVQTLNVRANYTYDLRFNDGTTHAYGTGTRVNLVTAQTTNNYTFNNLNPDDYTLIVTTQDGCTSTQNITVTKIDDLRLTAALTANIGCTAGTITLTPQGGFPNPEYSYAIWSVNGVDLYSTLGDVPASEYTTDPIFKFGYRDTDGDGIDEYFAGEEGTYEFIVVDANNCFIASNSVTIEDLGNMTIGITDDSPVTCSGNNDASITITTTNGVGPFQYSIDAGATYQDTASFVGLAAGTYDIIVSDDSGCTVVTTHTITETATLSASAGVSRDVTCDPAGAEVRITNVVGGQAPYTYSFNGGTTFGTASTAILPPGNYNTVVVKDALGCEFAMDVYVEDYPVEPVITPVVDYNCDGSGNITLNSDISTYNYTYAIDGVLNTPDADLNIFSDIAAGTYTITTNYTSQTPPTPSLLLVENFGSGSTTSSTNTVGYTYEDQTGNAPGDSNSNINDYEYTVTSQLVAPYGSWINPIDHTTGTRTGNGRYLVINVGTPATGQVIYTKTINDIIPNQPLRVSLWILNLLKSTSSGLDPNLIIEVQETGTGTPVQTIYTGDIAKNTGSSDWTEFSVDLNPGSNTTLEFVIRTDKVGNDGNDLAIDDIEIFQIPEVCELFVENLVTVEDDKAFEANYLSSTNVTCFGDTNGTITFEVVNFDPTTGFEYTTDGVNYTTSLVSPVTTPQVLGAGLTTIDIRKVDDVTCVQQITRTITQPSAVNTTAVISNPFTCSNTGATISANATGGTPTYVYQLEDTAGTIIGTYDYATNGANKIFTNVTAGDYIVRARDNSGCEDPIDTAITITAPTALTFTATPSVCYSGASDGTITVNASGGNGGLLFSINNGPFVAPTPTTASSYVFNNLASGTYIINVKDELGCTTTPQNITIAPELSVTASANAITTCGTSTDVTITATGGDANYVYAIVADGVTPLASDFAITNPIAIAAAGDYDVYVRDHAGATGFCFDMFDITIIKNAPIAITETLTDVTCFGGNDGAIALAVTGGNAPYRYSIDNGTTYQTISSNFPNLAAGTYQVLVQDADLCTQPLSVVINEPNAITAEAVQTKDYTCLPAGEAEITVGSITPTAGGSGNYQYSINGGTWTASTTGGTVFTGLTDGTYTIRVRDAAATTCVVTLSDVIIDPLPIAPTLTSSVTYNCEGTGNITISPFDASYTYSIDGATPQTGATANVFNTVATGNHTIEVNYGNECTTQIIVNVASGRAFTASISTPININCFGESNGAFTINASNFGTAGFEYSLDGTNFVGPFTSAETVTGLTAQNYSITVRDVSSPTTCTIPLTQNLTQPNAITATASITTPFTCANTGATITAVANGGTPTYTYQLETNLGAIIRAYQPTATFNNVPANASGENYVVRILDSRNCTNVTLPAVTVDAPEVPTFTATPTACYSGASDGEIVVNVTGGNGNLVFSIDNGPFVAPTPTTAFTYTFTNLASGDHIINVQDGYGCSAATQTITINPELSVTASANAITTCGTSTNVTITATGGDANYVYAIVADGVTPLASDFAITNPIAIAAAGDYDVYVRDHAGATGFCFDMFDITIIKNAPIAITETLTDVTCFGGNDGAIALAVTGGNAPYRYSIDNGTTYQTISSNFPNLAAGTYQVLVQDADLCTQPLSVVINEPNAITAEAVQTKDYTCLPAGEAEITVGSITPTAGGSGNYQYSINGGTWTASTTGGTVFTGLTDGTYTIRVRDAAATTCVVTLSDVIIDPLPIAPTLTSSVTYNCEGTGNITISPFDASYTYSIDGATPQTGATANVFNTVATGNHTIEVNYGNECTTQIIVNVASGRAFTASISTPININCFGESNGAFTINASNFGTAGFEYSLDGTNFVGPFTSAETVTGLTAQNYSITVRDVSSPTTCTIPLTQNLTQPNAITATASITTPFTCANTGATITAVANGGTPTYTYQLETNLGAIIRAYQPTATFNNVPANASGENYVVRILDSRNCTNVTLPAVTVDAPEVPTFTATPTACYSGANDGTIQVDITSIPGNENFQFSINGGAWITPSPVSATTYTFTGLANGSYTIDVKDGYGCDALQETVVLSPQLVVTTTVVDVSSCNDGSITVNATGGNGTLVYAIVPANTDPTGLYTTTNNLTVTNAMATANPAGYDVYVLDNNGVSSLCSYTEEDIIVNTAATLTISGTPTDPECYDGLGSIDALAAGGNMPYTYALTDLSPADGIDYSVSYSNINTTTNAFSGIGVGDYEITITDANGCAVTSATITINNAVEITADIAPILPADCVGSSPNDYGFEFQNLITPTATLVEYSFDNGSTWNTDGVEQRNLASGTTVYPSIRVTLASGTICQKDFPRYIIPYPLDDLDISLSAIVVDCNDLQVTVQGTAGSAPYEYAYSEDPSTFNPATATWVPGGTEDESSGSTVTVPAGHGNYTWLGLTPGRTYVFYVRDATGCVRQSLENVNDLVAPLPIDISTAFSPTCFGASTGEITYTLNPSTPNTHMRWEFYELGNPTPIEVSGGGAVAANIIYNNTITLSNLPQGEYYIEVQQSDGTTDSCRGGSENVLIDQLRELTATATPTRDISCNLPGLITVSNITGGGGAPYTFDVTGPAGFTAVTDLTSNPIQIPVNSPAGDYTVTLNDQYGCPVTLAPVTLGLSPNPTIAVTQDNCAAPISLTATGTSAAGNLRYAIVAAGDPMPTNYLDNNGLFTNVTPGTYDVYVIDGNGCTAVEPAYIVNPVLSAKAELTKLLDCTGTPDATITIEALTGSGNYDYSISGAATVTQTTLTSPFVYDASVAGDYVITIYDTATPNSTNCNRVFTVNVPVRVEPVISATAATPITCIGDNDGTITITAVDNGTGPYTFEITSLDGVATSITPTSFTNTTAEFTGLVPTTTADGYVVTVTGDATTNACTTDSAAILIAEPAAVVVTIDPLVDVVQFTCTPSTNTENNASITVNSVTGGSNNFVRYVFVNNAAPGTPVQDGSNASYIETNRAGGTYTITVYDDNGCIGTATATIDAFDELLTADAIISSAITCSPGNDGEVTINVTSTTNDVSKFEYSIDNGATWQTSISHTNPEIFTGLGVGTHNFLVRHTDTDCELFTSINITDPNTFTIATPVTTDVICIGTATGTATFTVADATYTGTYSWEVFDDNDTPTNYLDDTSVQTGTSADFTATALLAGGYYVTFSQDGVPTCDNREPFSIAEPTSALAAGTPIASPITCVPGSDGSIEIVNVTGGWGGYAYYVSTTANPDPTDASNYVATPKFENLTAGTYEIWVIDSRGCSLQLADITLSVPTAITADLQLNNENCSNFEGEVQVINQAGGQGTNYSYQLQRFDGTAYVNVRPIQTTATFSNLGAGEYQVIVSDQWGCFAPTANAITLYEEMVPLATIVKAIDCTVNPGGQITISQTGGNGPFNYTGTFPDGTPLTANTDGIFSALTQNGTYSFTITDATLCSVAISQTLEAAVLPATPTIDAFTNVTCFNAADGTISVSIINNGFDPYTFQITSMDGTVATINPTSTTNTSAVFTGLANTTGTGYEITVTAANSCTTTVRQTIAQPAILDVPAPTITQFVCATGNTDNNATIDLTGLVTGGSGNYVRYVFINDATPGTPVQDGSNAIYTETNRAGGTYTITVYDDMGCSDTTTATINAFDELLTPTITIDEAISCVNAGEDVTINAFGSITDSSTPAGLANYEFRELPNAFGTTNVFTDLAIGNHVFEVRNINTNCVVTISHTVENPNTFTIATPVTTDVICVGTATGTATFTVADATYTGTYSWEVFDDNDTPTNYLDDTSVQTGTSADFTATALLAGGYYVTFSQDGVPTCDNREPFSIAEPTNALAAGTPIASPITCVPGSDGSIEIVNVTGGWGGYAYYVSTTANPDPTDASNYVATPKFENLTAGTYEIWVIDSRGCSLQLADITLSVPTAITADLQLNNENCSNFEGEVQVINQAGGQGTNYSYQLQRFDGTAYVNVRPIQTTATFSNLGAGEYQVIVSDQWGCFAPTANAITLYEEMVPLATIVKAIDCTVNPGGQITISQTGGNGPFNYTGTFPDGTPLTANTDGIFSALTQNGTYSFTITDATLCSVAISQTLEAAVLPATPTIDAFTNVTCFNAADGTISVSILANGFDPYTFQITSIDGAVATINPTSTTSTSAVFTGLANTTGTGYEITVTGTNSCTTTITQTIAQPAAALTAGTPTVSQFDCTTGNTTNYAAIDLTGLVTGGSGNYVRYVFVNDATPGTPVQDGSNANYIETNLAGGTYTITVYDDMGCSDITTATITPFVGISTPTVVIDNTVTCNGNDEDITVGVTITPATALPNLTYVVTSANGYTQTRNTTNSSEPFVGLGIGNYTITVTNNDTGCFVSTTHSVKDPKVIEVTAVKVTDETCINDGVNGGSFNVTIANYTGGYDYQVFLSNGTAYSGILSGNTGTALVIDDLPGGSYYVQITETDATSTLCADNSNVVTINAPEFPITAVVSEQANVSCDNDRGSILVDPSGGKGPYTITIASATQTFTQVGVQAYIFTGLSAGNFAITITDALGCVNDTYSQTLVQPAPLVAAISADIALECYGDDTGFVTATVTSGGLGTLQYRLNTYDPTGTVIVTTSAAQTSNTFLGLFSGLYSISVSDTVRCFTETPIATITDPVDVFGSLTMTQSITCVDDLELLLTANGGTAPYSFSTDGTTFTAFNNGNEHIFNALPSGNAGAGTYRYYVQDSFNCTSTLSNEIQADPVAPITITVDETAATISCNGDSSAQLIARASGGLGNYFYELLDTPASTTPLQGPNTNGIFRNLAAGNYYIKVTSEDCEETTTVITIAEPTPLVYTDDYTAVICAGDTNGYINVSLAGGSGDYIYAISPNLAQFDTINSFTDLAPGTYTVIAQDKNGCFVQTEYTITAATPIVIDATPTGETCLGSDDGTIDLILSGGTAPYSTRLENTSYVADMIRYTDLPSGIHTVYVLDDLGCETSIEVTIAEGVNLKATVLPVYECTGDTPTNYLVVTHEDTSVEGLALYQLDDENSADVRLEPNFTNIAPGTHTLIISLNGCIEIIPFTIADFDPLVLSLENNNINEITAIAAGGDGNYTFYFGDKNNEEDNTMYINESGTYTVTVVDGNGCEAIASIEMEFIDIEVPNFFTPNNDLQNDTWIPENLEGFPNILMIIFDRYGREVYRMGANDPGWDGLYQNTELPTGDYWYIIKLQGENDEREFVGHFTLYR</sequence>
<dbReference type="GO" id="GO:0016020">
    <property type="term" value="C:membrane"/>
    <property type="evidence" value="ECO:0007669"/>
    <property type="project" value="InterPro"/>
</dbReference>
<proteinExistence type="predicted"/>
<dbReference type="GeneID" id="78060112"/>
<dbReference type="InterPro" id="IPR026341">
    <property type="entry name" value="T9SS_type_B"/>
</dbReference>
<dbReference type="Proteomes" id="UP000030786">
    <property type="component" value="Chromosome"/>
</dbReference>
<feature type="domain" description="MAM" evidence="2">
    <location>
        <begin position="1313"/>
        <end position="1506"/>
    </location>
</feature>
<gene>
    <name evidence="3" type="ORF">M666_05130</name>
</gene>
<keyword evidence="1" id="KW-0732">Signal</keyword>
<dbReference type="RefSeq" id="WP_039325180.1">
    <property type="nucleotide sequence ID" value="NZ_CP009976.1"/>
</dbReference>
<dbReference type="Gene3D" id="2.60.120.260">
    <property type="entry name" value="Galactose-binding domain-like"/>
    <property type="match status" value="1"/>
</dbReference>
<evidence type="ECO:0000313" key="3">
    <source>
        <dbReference type="EMBL" id="AIZ40992.1"/>
    </source>
</evidence>
<dbReference type="NCBIfam" id="TIGR04131">
    <property type="entry name" value="Bac_Flav_CTERM"/>
    <property type="match status" value="1"/>
</dbReference>
<organism evidence="3 4">
    <name type="scientific">Cellulophaga baltica 18</name>
    <dbReference type="NCBI Taxonomy" id="1348584"/>
    <lineage>
        <taxon>Bacteria</taxon>
        <taxon>Pseudomonadati</taxon>
        <taxon>Bacteroidota</taxon>
        <taxon>Flavobacteriia</taxon>
        <taxon>Flavobacteriales</taxon>
        <taxon>Flavobacteriaceae</taxon>
        <taxon>Cellulophaga</taxon>
    </lineage>
</organism>
<dbReference type="InterPro" id="IPR000998">
    <property type="entry name" value="MAM_dom"/>
</dbReference>
<evidence type="ECO:0000259" key="2">
    <source>
        <dbReference type="PROSITE" id="PS50060"/>
    </source>
</evidence>
<dbReference type="Pfam" id="PF13585">
    <property type="entry name" value="CHU_C"/>
    <property type="match status" value="1"/>
</dbReference>
<dbReference type="KEGG" id="cbat:M666_05130"/>
<protein>
    <recommendedName>
        <fullName evidence="2">MAM domain-containing protein</fullName>
    </recommendedName>
</protein>
<accession>A0AAU8RAR5</accession>
<feature type="chain" id="PRO_5043750798" description="MAM domain-containing protein" evidence="1">
    <location>
        <begin position="28"/>
        <end position="6089"/>
    </location>
</feature>
<dbReference type="Pfam" id="PF13573">
    <property type="entry name" value="SprB"/>
    <property type="match status" value="10"/>
</dbReference>
<name>A0AAU8RAR5_9FLAO</name>